<keyword evidence="3 5" id="KW-0371">Homeobox</keyword>
<comment type="caution">
    <text evidence="9">The sequence shown here is derived from an EMBL/GenBank/DDBJ whole genome shotgun (WGS) entry which is preliminary data.</text>
</comment>
<dbReference type="GO" id="GO:0000981">
    <property type="term" value="F:DNA-binding transcription factor activity, RNA polymerase II-specific"/>
    <property type="evidence" value="ECO:0007669"/>
    <property type="project" value="InterPro"/>
</dbReference>
<dbReference type="InterPro" id="IPR001356">
    <property type="entry name" value="HD"/>
</dbReference>
<evidence type="ECO:0000313" key="9">
    <source>
        <dbReference type="EMBL" id="ORX62731.1"/>
    </source>
</evidence>
<dbReference type="AlphaFoldDB" id="A0A1X2GXB5"/>
<dbReference type="SUPFAM" id="SSF46689">
    <property type="entry name" value="Homeodomain-like"/>
    <property type="match status" value="1"/>
</dbReference>
<evidence type="ECO:0000256" key="6">
    <source>
        <dbReference type="RuleBase" id="RU000682"/>
    </source>
</evidence>
<name>A0A1X2GXB5_9FUNG</name>
<dbReference type="Gene3D" id="1.10.10.60">
    <property type="entry name" value="Homeodomain-like"/>
    <property type="match status" value="1"/>
</dbReference>
<proteinExistence type="predicted"/>
<dbReference type="GO" id="GO:0030154">
    <property type="term" value="P:cell differentiation"/>
    <property type="evidence" value="ECO:0007669"/>
    <property type="project" value="TreeGrafter"/>
</dbReference>
<feature type="compositionally biased region" description="Polar residues" evidence="7">
    <location>
        <begin position="106"/>
        <end position="131"/>
    </location>
</feature>
<dbReference type="Pfam" id="PF24818">
    <property type="entry name" value="PH_TRF2_HOY1"/>
    <property type="match status" value="1"/>
</dbReference>
<keyword evidence="10" id="KW-1185">Reference proteome</keyword>
<dbReference type="InterPro" id="IPR009057">
    <property type="entry name" value="Homeodomain-like_sf"/>
</dbReference>
<dbReference type="Pfam" id="PF00046">
    <property type="entry name" value="Homeodomain"/>
    <property type="match status" value="1"/>
</dbReference>
<evidence type="ECO:0000256" key="1">
    <source>
        <dbReference type="ARBA" id="ARBA00004123"/>
    </source>
</evidence>
<dbReference type="EMBL" id="MCGT01000001">
    <property type="protein sequence ID" value="ORX62731.1"/>
    <property type="molecule type" value="Genomic_DNA"/>
</dbReference>
<dbReference type="CDD" id="cd00086">
    <property type="entry name" value="homeodomain"/>
    <property type="match status" value="1"/>
</dbReference>
<dbReference type="GO" id="GO:0005634">
    <property type="term" value="C:nucleus"/>
    <property type="evidence" value="ECO:0007669"/>
    <property type="project" value="UniProtKB-SubCell"/>
</dbReference>
<dbReference type="PANTHER" id="PTHR24324">
    <property type="entry name" value="HOMEOBOX PROTEIN HHEX"/>
    <property type="match status" value="1"/>
</dbReference>
<feature type="DNA-binding region" description="Homeobox" evidence="5">
    <location>
        <begin position="9"/>
        <end position="68"/>
    </location>
</feature>
<reference evidence="9 10" key="1">
    <citation type="submission" date="2016-07" db="EMBL/GenBank/DDBJ databases">
        <title>Pervasive Adenine N6-methylation of Active Genes in Fungi.</title>
        <authorList>
            <consortium name="DOE Joint Genome Institute"/>
            <person name="Mondo S.J."/>
            <person name="Dannebaum R.O."/>
            <person name="Kuo R.C."/>
            <person name="Labutti K."/>
            <person name="Haridas S."/>
            <person name="Kuo A."/>
            <person name="Salamov A."/>
            <person name="Ahrendt S.R."/>
            <person name="Lipzen A."/>
            <person name="Sullivan W."/>
            <person name="Andreopoulos W.B."/>
            <person name="Clum A."/>
            <person name="Lindquist E."/>
            <person name="Daum C."/>
            <person name="Ramamoorthy G.K."/>
            <person name="Gryganskyi A."/>
            <person name="Culley D."/>
            <person name="Magnuson J.K."/>
            <person name="James T.Y."/>
            <person name="O'Malley M.A."/>
            <person name="Stajich J.E."/>
            <person name="Spatafora J.W."/>
            <person name="Visel A."/>
            <person name="Grigoriev I.V."/>
        </authorList>
    </citation>
    <scope>NUCLEOTIDE SEQUENCE [LARGE SCALE GENOMIC DNA]</scope>
    <source>
        <strain evidence="9 10">NRRL 3301</strain>
    </source>
</reference>
<dbReference type="PROSITE" id="PS00027">
    <property type="entry name" value="HOMEOBOX_1"/>
    <property type="match status" value="1"/>
</dbReference>
<keyword evidence="2 5" id="KW-0238">DNA-binding</keyword>
<dbReference type="InterPro" id="IPR051000">
    <property type="entry name" value="Homeobox_DNA-bind_prot"/>
</dbReference>
<evidence type="ECO:0000256" key="4">
    <source>
        <dbReference type="ARBA" id="ARBA00023242"/>
    </source>
</evidence>
<dbReference type="PANTHER" id="PTHR24324:SF5">
    <property type="entry name" value="HEMATOPOIETICALLY-EXPRESSED HOMEOBOX PROTEIN HHEX"/>
    <property type="match status" value="1"/>
</dbReference>
<evidence type="ECO:0000256" key="7">
    <source>
        <dbReference type="SAM" id="MobiDB-lite"/>
    </source>
</evidence>
<evidence type="ECO:0000259" key="8">
    <source>
        <dbReference type="PROSITE" id="PS50071"/>
    </source>
</evidence>
<dbReference type="InterPro" id="IPR017970">
    <property type="entry name" value="Homeobox_CS"/>
</dbReference>
<dbReference type="Proteomes" id="UP000242146">
    <property type="component" value="Unassembled WGS sequence"/>
</dbReference>
<evidence type="ECO:0000256" key="5">
    <source>
        <dbReference type="PROSITE-ProRule" id="PRU00108"/>
    </source>
</evidence>
<evidence type="ECO:0000256" key="2">
    <source>
        <dbReference type="ARBA" id="ARBA00023125"/>
    </source>
</evidence>
<feature type="region of interest" description="Disordered" evidence="7">
    <location>
        <begin position="106"/>
        <end position="145"/>
    </location>
</feature>
<comment type="subcellular location">
    <subcellularLocation>
        <location evidence="1 5 6">Nucleus</location>
    </subcellularLocation>
</comment>
<accession>A0A1X2GXB5</accession>
<evidence type="ECO:0000256" key="3">
    <source>
        <dbReference type="ARBA" id="ARBA00023155"/>
    </source>
</evidence>
<protein>
    <submittedName>
        <fullName evidence="9">Homeobox-domain-containing protein</fullName>
    </submittedName>
</protein>
<organism evidence="9 10">
    <name type="scientific">Hesseltinella vesiculosa</name>
    <dbReference type="NCBI Taxonomy" id="101127"/>
    <lineage>
        <taxon>Eukaryota</taxon>
        <taxon>Fungi</taxon>
        <taxon>Fungi incertae sedis</taxon>
        <taxon>Mucoromycota</taxon>
        <taxon>Mucoromycotina</taxon>
        <taxon>Mucoromycetes</taxon>
        <taxon>Mucorales</taxon>
        <taxon>Cunninghamellaceae</taxon>
        <taxon>Hesseltinella</taxon>
    </lineage>
</organism>
<dbReference type="InterPro" id="IPR057939">
    <property type="entry name" value="TRF2_HOY1_PH"/>
</dbReference>
<dbReference type="STRING" id="101127.A0A1X2GXB5"/>
<sequence>MSLDESIAVPRKRSRATAEQLAVLEEMFAVNVSPSSKLRKELAAKLKMTDRSIQIWFQNRRAKVKHMQKKAQLQLHQAALKAQLHHYQQQHFYLQQKFGTSGLHYRTQSADSYHQQPRSTWPSSQQRQSVPPTLAPAPSESLPLTTASPSYPDVTMYPWLPAAGSVHMQENGSTIDPHQLSKSERQTFGVSALTVGKWHRIKMCERDLDCIYEKETDSLCWYIVDGAHQFKMEMPVADIQSFVLTVLGPQGMITLTLNQAPSFFMKHADSGWMPCSDFTEYQQASQVLQHTLRGDALTMRQDMASLLSTNPDAKAWAHLVEPNLTPTTEIPLASLDQSFELMKDDEYEHFHCMMASQPSTLSSSSSTSSSSLSTSPPLLPVNAITLLEKDLAPDSTLPNEFLVDTTFLDPSMWSMLS</sequence>
<keyword evidence="4 5" id="KW-0539">Nucleus</keyword>
<dbReference type="SMART" id="SM00389">
    <property type="entry name" value="HOX"/>
    <property type="match status" value="1"/>
</dbReference>
<evidence type="ECO:0000313" key="10">
    <source>
        <dbReference type="Proteomes" id="UP000242146"/>
    </source>
</evidence>
<gene>
    <name evidence="9" type="ORF">DM01DRAFT_1330862</name>
</gene>
<dbReference type="GO" id="GO:0000978">
    <property type="term" value="F:RNA polymerase II cis-regulatory region sequence-specific DNA binding"/>
    <property type="evidence" value="ECO:0007669"/>
    <property type="project" value="TreeGrafter"/>
</dbReference>
<dbReference type="OrthoDB" id="6159439at2759"/>
<feature type="domain" description="Homeobox" evidence="8">
    <location>
        <begin position="7"/>
        <end position="67"/>
    </location>
</feature>
<dbReference type="PROSITE" id="PS50071">
    <property type="entry name" value="HOMEOBOX_2"/>
    <property type="match status" value="1"/>
</dbReference>